<keyword evidence="4" id="KW-1185">Reference proteome</keyword>
<dbReference type="EMBL" id="CP093351">
    <property type="protein sequence ID" value="WOH16341.1"/>
    <property type="molecule type" value="Genomic_DNA"/>
</dbReference>
<reference evidence="2" key="1">
    <citation type="journal article" date="2016" name="Nat. Genet.">
        <title>A high-quality carrot genome assembly provides new insights into carotenoid accumulation and asterid genome evolution.</title>
        <authorList>
            <person name="Iorizzo M."/>
            <person name="Ellison S."/>
            <person name="Senalik D."/>
            <person name="Zeng P."/>
            <person name="Satapoomin P."/>
            <person name="Huang J."/>
            <person name="Bowman M."/>
            <person name="Iovene M."/>
            <person name="Sanseverino W."/>
            <person name="Cavagnaro P."/>
            <person name="Yildiz M."/>
            <person name="Macko-Podgorni A."/>
            <person name="Moranska E."/>
            <person name="Grzebelus E."/>
            <person name="Grzebelus D."/>
            <person name="Ashrafi H."/>
            <person name="Zheng Z."/>
            <person name="Cheng S."/>
            <person name="Spooner D."/>
            <person name="Van Deynze A."/>
            <person name="Simon P."/>
        </authorList>
    </citation>
    <scope>NUCLEOTIDE SEQUENCE [LARGE SCALE GENOMIC DNA]</scope>
    <source>
        <tissue evidence="2">Leaf</tissue>
    </source>
</reference>
<feature type="transmembrane region" description="Helical" evidence="1">
    <location>
        <begin position="128"/>
        <end position="149"/>
    </location>
</feature>
<dbReference type="InterPro" id="IPR053258">
    <property type="entry name" value="Ca-permeable_cation_channel"/>
</dbReference>
<dbReference type="PANTHER" id="PTHR34115">
    <property type="entry name" value="PROTEIN, PUTATIVE-RELATED"/>
    <property type="match status" value="1"/>
</dbReference>
<feature type="transmembrane region" description="Helical" evidence="1">
    <location>
        <begin position="101"/>
        <end position="122"/>
    </location>
</feature>
<evidence type="ECO:0000313" key="3">
    <source>
        <dbReference type="EMBL" id="WOH16341.1"/>
    </source>
</evidence>
<organism evidence="2">
    <name type="scientific">Daucus carota subsp. sativus</name>
    <name type="common">Carrot</name>
    <dbReference type="NCBI Taxonomy" id="79200"/>
    <lineage>
        <taxon>Eukaryota</taxon>
        <taxon>Viridiplantae</taxon>
        <taxon>Streptophyta</taxon>
        <taxon>Embryophyta</taxon>
        <taxon>Tracheophyta</taxon>
        <taxon>Spermatophyta</taxon>
        <taxon>Magnoliopsida</taxon>
        <taxon>eudicotyledons</taxon>
        <taxon>Gunneridae</taxon>
        <taxon>Pentapetalae</taxon>
        <taxon>asterids</taxon>
        <taxon>campanulids</taxon>
        <taxon>Apiales</taxon>
        <taxon>Apiaceae</taxon>
        <taxon>Apioideae</taxon>
        <taxon>Scandiceae</taxon>
        <taxon>Daucinae</taxon>
        <taxon>Daucus</taxon>
        <taxon>Daucus sect. Daucus</taxon>
    </lineage>
</organism>
<reference evidence="3" key="2">
    <citation type="submission" date="2022-03" db="EMBL/GenBank/DDBJ databases">
        <title>Draft title - Genomic analysis of global carrot germplasm unveils the trajectory of domestication and the origin of high carotenoid orange carrot.</title>
        <authorList>
            <person name="Iorizzo M."/>
            <person name="Ellison S."/>
            <person name="Senalik D."/>
            <person name="Macko-Podgorni A."/>
            <person name="Grzebelus D."/>
            <person name="Bostan H."/>
            <person name="Rolling W."/>
            <person name="Curaba J."/>
            <person name="Simon P."/>
        </authorList>
    </citation>
    <scope>NUCLEOTIDE SEQUENCE</scope>
    <source>
        <tissue evidence="3">Leaf</tissue>
    </source>
</reference>
<evidence type="ECO:0000313" key="2">
    <source>
        <dbReference type="EMBL" id="KZM83366.1"/>
    </source>
</evidence>
<sequence>MSSFLPQFILSYYTLVHNAFIIRPPLQPRVYDDTHSILARIGVAVSVLIAALKLKYQSTRGSPFQDHPKTMAIAIASFLASCLACKIFNSCTSLSSTFRALLHHIVRLMGLISLASLSSVIFSTSTSSIMPSLVVYTMFSLSFLAMLMLQGILGQNIPRNRDCIPVYLQCCT</sequence>
<dbReference type="Proteomes" id="UP000077755">
    <property type="component" value="Chromosome 9"/>
</dbReference>
<evidence type="ECO:0000256" key="1">
    <source>
        <dbReference type="SAM" id="Phobius"/>
    </source>
</evidence>
<proteinExistence type="predicted"/>
<name>A0A175YI43_DAUCS</name>
<evidence type="ECO:0000313" key="4">
    <source>
        <dbReference type="Proteomes" id="UP000077755"/>
    </source>
</evidence>
<dbReference type="Gramene" id="KZM83366">
    <property type="protein sequence ID" value="KZM83366"/>
    <property type="gene ID" value="DCAR_030935"/>
</dbReference>
<dbReference type="AlphaFoldDB" id="A0A175YI43"/>
<feature type="transmembrane region" description="Helical" evidence="1">
    <location>
        <begin position="71"/>
        <end position="89"/>
    </location>
</feature>
<dbReference type="PANTHER" id="PTHR34115:SF5">
    <property type="entry name" value="PROTEIN, PUTATIVE-RELATED"/>
    <property type="match status" value="1"/>
</dbReference>
<gene>
    <name evidence="2" type="ORF">DCAR_030935</name>
    <name evidence="3" type="ORF">DCAR_0935892</name>
</gene>
<dbReference type="EMBL" id="LNRQ01000009">
    <property type="protein sequence ID" value="KZM83366.1"/>
    <property type="molecule type" value="Genomic_DNA"/>
</dbReference>
<keyword evidence="1" id="KW-0812">Transmembrane</keyword>
<keyword evidence="1" id="KW-1133">Transmembrane helix</keyword>
<keyword evidence="1" id="KW-0472">Membrane</keyword>
<protein>
    <submittedName>
        <fullName evidence="2">Uncharacterized protein</fullName>
    </submittedName>
</protein>
<accession>A0A175YI43</accession>